<gene>
    <name evidence="5" type="ORF">ORV05_10625</name>
</gene>
<protein>
    <submittedName>
        <fullName evidence="5">Sugar ABC transporter substrate-binding protein</fullName>
    </submittedName>
</protein>
<keyword evidence="2" id="KW-0813">Transport</keyword>
<proteinExistence type="inferred from homology"/>
<dbReference type="SUPFAM" id="SSF53850">
    <property type="entry name" value="Periplasmic binding protein-like II"/>
    <property type="match status" value="1"/>
</dbReference>
<keyword evidence="6" id="KW-1185">Reference proteome</keyword>
<name>A0ABY7B781_9PSEU</name>
<dbReference type="PROSITE" id="PS51257">
    <property type="entry name" value="PROKAR_LIPOPROTEIN"/>
    <property type="match status" value="1"/>
</dbReference>
<dbReference type="Proteomes" id="UP001163203">
    <property type="component" value="Chromosome"/>
</dbReference>
<sequence>MPTAKWCVPVLLSAALFAAACTPGPSNSASGGSATSITELDYYTDAEGSAAWQKNLDDCAQQTGVKIERQSVPTDQLLPKVLQAAGSHTLPNLLMTDNPTIQQVAATGALTPLTDYGISTDGYYDSILKAGTYQGKVYGLAPGVNGLALFYNKDALAAAGVQPPSTWDELKAAAAKLTKDGKYGLAFSAIPSEEGTWQFLPFFWSNGGDLSHVDSPQGVAALQYVTDLLGSGSASKSVLNWKQDDVTNQFVSGNAAMMVNGSWNLNKLDAEKSLHYGIVPIPVPQAGGKPSVALGGEVAAVPVTNSAAQQAAGKVLSCLLSEQNMLTWDTAHSLVPAKTAVATRYGQQYPEMQPFIDEVATAKSRTADLGEKYQPLSTALGAAIQSALTGSQTPAQALQQAAKAGA</sequence>
<keyword evidence="3 4" id="KW-0732">Signal</keyword>
<dbReference type="Gene3D" id="3.40.190.10">
    <property type="entry name" value="Periplasmic binding protein-like II"/>
    <property type="match status" value="2"/>
</dbReference>
<feature type="signal peptide" evidence="4">
    <location>
        <begin position="1"/>
        <end position="28"/>
    </location>
</feature>
<dbReference type="CDD" id="cd13585">
    <property type="entry name" value="PBP2_TMBP_like"/>
    <property type="match status" value="1"/>
</dbReference>
<dbReference type="EMBL" id="CP113836">
    <property type="protein sequence ID" value="WAL68192.1"/>
    <property type="molecule type" value="Genomic_DNA"/>
</dbReference>
<evidence type="ECO:0000256" key="3">
    <source>
        <dbReference type="ARBA" id="ARBA00022729"/>
    </source>
</evidence>
<evidence type="ECO:0000256" key="1">
    <source>
        <dbReference type="ARBA" id="ARBA00008520"/>
    </source>
</evidence>
<dbReference type="RefSeq" id="WP_268758286.1">
    <property type="nucleotide sequence ID" value="NZ_CP113836.1"/>
</dbReference>
<dbReference type="InterPro" id="IPR006059">
    <property type="entry name" value="SBP"/>
</dbReference>
<organism evidence="5 6">
    <name type="scientific">Amycolatopsis cynarae</name>
    <dbReference type="NCBI Taxonomy" id="2995223"/>
    <lineage>
        <taxon>Bacteria</taxon>
        <taxon>Bacillati</taxon>
        <taxon>Actinomycetota</taxon>
        <taxon>Actinomycetes</taxon>
        <taxon>Pseudonocardiales</taxon>
        <taxon>Pseudonocardiaceae</taxon>
        <taxon>Amycolatopsis</taxon>
    </lineage>
</organism>
<evidence type="ECO:0000313" key="6">
    <source>
        <dbReference type="Proteomes" id="UP001163203"/>
    </source>
</evidence>
<dbReference type="PANTHER" id="PTHR30061:SF50">
    <property type="entry name" value="MALTOSE_MALTODEXTRIN-BINDING PERIPLASMIC PROTEIN"/>
    <property type="match status" value="1"/>
</dbReference>
<comment type="similarity">
    <text evidence="1">Belongs to the bacterial solute-binding protein 1 family.</text>
</comment>
<feature type="chain" id="PRO_5045543855" evidence="4">
    <location>
        <begin position="29"/>
        <end position="406"/>
    </location>
</feature>
<evidence type="ECO:0000256" key="2">
    <source>
        <dbReference type="ARBA" id="ARBA00022448"/>
    </source>
</evidence>
<dbReference type="PANTHER" id="PTHR30061">
    <property type="entry name" value="MALTOSE-BINDING PERIPLASMIC PROTEIN"/>
    <property type="match status" value="1"/>
</dbReference>
<reference evidence="5" key="1">
    <citation type="submission" date="2022-11" db="EMBL/GenBank/DDBJ databases">
        <authorList>
            <person name="Mo P."/>
        </authorList>
    </citation>
    <scope>NUCLEOTIDE SEQUENCE</scope>
    <source>
        <strain evidence="5">HUAS 11-8</strain>
    </source>
</reference>
<evidence type="ECO:0000313" key="5">
    <source>
        <dbReference type="EMBL" id="WAL68192.1"/>
    </source>
</evidence>
<evidence type="ECO:0000256" key="4">
    <source>
        <dbReference type="SAM" id="SignalP"/>
    </source>
</evidence>
<dbReference type="Pfam" id="PF13416">
    <property type="entry name" value="SBP_bac_8"/>
    <property type="match status" value="1"/>
</dbReference>
<accession>A0ABY7B781</accession>